<protein>
    <submittedName>
        <fullName evidence="3">Alpha/beta hydrolase family protein</fullName>
    </submittedName>
</protein>
<feature type="transmembrane region" description="Helical" evidence="2">
    <location>
        <begin position="116"/>
        <end position="137"/>
    </location>
</feature>
<dbReference type="RefSeq" id="WP_093326267.1">
    <property type="nucleotide sequence ID" value="NZ_FOAF01000003.1"/>
</dbReference>
<keyword evidence="4" id="KW-1185">Reference proteome</keyword>
<dbReference type="PANTHER" id="PTHR33428">
    <property type="entry name" value="CHLOROPHYLLASE-2, CHLOROPLASTIC"/>
    <property type="match status" value="1"/>
</dbReference>
<dbReference type="EMBL" id="FOAF01000003">
    <property type="protein sequence ID" value="SEL68779.1"/>
    <property type="molecule type" value="Genomic_DNA"/>
</dbReference>
<sequence length="779" mass="88525">MQHNPHPIWKRIKNRLQNAISFITPEQATMKASGSGILIATLLFFALTMADGLLKGVGFGYVLITFLVRAIPALLVAYIISWAIFVIAKAHPYFRTGVVFTIFCIFYFYRLSSANWPLITMLIVFPALIFGGLSYWWRHRSAGWTGKKTITVLSFLIGLAGAIIGLYFFLYPGTPIKPITNYKMQAKLPQPITIDDPSLPGSYKVSFLTYGSGNDKNRAIYGKDAKIKTPTVDASLLLKSWSGIFGKLRTWFFGFDQTELPLNAMVWYPENLQRPAPLVLVVHGNHLAQDWSEKGYDYLAELLASRGYIVASVDENFMNTSFTDMPWGGLKDENGVRGWLMLKHLELWREWNQEPGNPFFHLIDMDRIALMGHSRGGEAMSHAALFNTLPNHPDNANEVFNFNFNIKAYVAIAPVDAQYKPATVRAPLRDINYFVIQGTHDMDMQSYGGLAPFHRISYSPSYNGVKAGLYVHHANHGQFSTAWGKYDQSSPYANLYNITNLMSAKDQQQIAKVYISAFLDLNLKGVTAYRPLFIDYRYGRQWLPNQIYFNQFEKSQSTFIARYEEDLNVHTATMPGVSITSDHLSVWREALHELMWKDHITRAAYIGWNKDENNTAIATYTFTLPDSVDLQLDGKSLIFSLAESDESSIHVEKGKKSKAEKKQERKAEKKAAKTDEEEKKSIDFTVELTDRGGNQVHFPLSECGPLQPQIQKKLTKFTFLNANDDAESIPDFYYFDLDALQKKHPEFIMNRLRNIRFIFDRSPSGVLILDDIGFTDLGK</sequence>
<evidence type="ECO:0000256" key="2">
    <source>
        <dbReference type="SAM" id="Phobius"/>
    </source>
</evidence>
<dbReference type="Proteomes" id="UP000199421">
    <property type="component" value="Unassembled WGS sequence"/>
</dbReference>
<keyword evidence="2" id="KW-0812">Transmembrane</keyword>
<feature type="compositionally biased region" description="Basic and acidic residues" evidence="1">
    <location>
        <begin position="660"/>
        <end position="676"/>
    </location>
</feature>
<dbReference type="SUPFAM" id="SSF53474">
    <property type="entry name" value="alpha/beta-Hydrolases"/>
    <property type="match status" value="1"/>
</dbReference>
<gene>
    <name evidence="3" type="ORF">SAMN05661044_03117</name>
</gene>
<feature type="transmembrane region" description="Helical" evidence="2">
    <location>
        <begin position="60"/>
        <end position="85"/>
    </location>
</feature>
<dbReference type="GO" id="GO:0047746">
    <property type="term" value="F:chlorophyllase activity"/>
    <property type="evidence" value="ECO:0007669"/>
    <property type="project" value="TreeGrafter"/>
</dbReference>
<dbReference type="PANTHER" id="PTHR33428:SF14">
    <property type="entry name" value="CARBOXYLESTERASE TYPE B DOMAIN-CONTAINING PROTEIN"/>
    <property type="match status" value="1"/>
</dbReference>
<feature type="transmembrane region" description="Helical" evidence="2">
    <location>
        <begin position="36"/>
        <end position="54"/>
    </location>
</feature>
<accession>A0A1H7S8Z7</accession>
<dbReference type="AlphaFoldDB" id="A0A1H7S8Z7"/>
<keyword evidence="3" id="KW-0378">Hydrolase</keyword>
<keyword evidence="2" id="KW-1133">Transmembrane helix</keyword>
<evidence type="ECO:0000313" key="3">
    <source>
        <dbReference type="EMBL" id="SEL68779.1"/>
    </source>
</evidence>
<dbReference type="InterPro" id="IPR029058">
    <property type="entry name" value="AB_hydrolase_fold"/>
</dbReference>
<dbReference type="STRING" id="407022.SAMN05661044_03117"/>
<dbReference type="Gene3D" id="3.40.50.1820">
    <property type="entry name" value="alpha/beta hydrolase"/>
    <property type="match status" value="1"/>
</dbReference>
<evidence type="ECO:0000313" key="4">
    <source>
        <dbReference type="Proteomes" id="UP000199421"/>
    </source>
</evidence>
<proteinExistence type="predicted"/>
<organism evidence="3 4">
    <name type="scientific">Olivibacter domesticus</name>
    <name type="common">Pseudosphingobacterium domesticum</name>
    <dbReference type="NCBI Taxonomy" id="407022"/>
    <lineage>
        <taxon>Bacteria</taxon>
        <taxon>Pseudomonadati</taxon>
        <taxon>Bacteroidota</taxon>
        <taxon>Sphingobacteriia</taxon>
        <taxon>Sphingobacteriales</taxon>
        <taxon>Sphingobacteriaceae</taxon>
        <taxon>Olivibacter</taxon>
    </lineage>
</organism>
<feature type="transmembrane region" description="Helical" evidence="2">
    <location>
        <begin position="149"/>
        <end position="170"/>
    </location>
</feature>
<dbReference type="OrthoDB" id="9808543at2"/>
<keyword evidence="2" id="KW-0472">Membrane</keyword>
<feature type="region of interest" description="Disordered" evidence="1">
    <location>
        <begin position="650"/>
        <end position="676"/>
    </location>
</feature>
<evidence type="ECO:0000256" key="1">
    <source>
        <dbReference type="SAM" id="MobiDB-lite"/>
    </source>
</evidence>
<name>A0A1H7S8Z7_OLID1</name>
<dbReference type="GO" id="GO:0015996">
    <property type="term" value="P:chlorophyll catabolic process"/>
    <property type="evidence" value="ECO:0007669"/>
    <property type="project" value="TreeGrafter"/>
</dbReference>
<reference evidence="4" key="1">
    <citation type="submission" date="2016-10" db="EMBL/GenBank/DDBJ databases">
        <authorList>
            <person name="Varghese N."/>
            <person name="Submissions S."/>
        </authorList>
    </citation>
    <scope>NUCLEOTIDE SEQUENCE [LARGE SCALE GENOMIC DNA]</scope>
    <source>
        <strain evidence="4">DSM 18733</strain>
    </source>
</reference>
<feature type="transmembrane region" description="Helical" evidence="2">
    <location>
        <begin position="92"/>
        <end position="110"/>
    </location>
</feature>